<dbReference type="GeneID" id="140010649"/>
<gene>
    <name evidence="2" type="primary">LOC140010649</name>
</gene>
<evidence type="ECO:0000313" key="2">
    <source>
        <dbReference type="RefSeq" id="XP_071914057.1"/>
    </source>
</evidence>
<protein>
    <submittedName>
        <fullName evidence="2">Uncharacterized protein</fullName>
    </submittedName>
</protein>
<reference evidence="2" key="1">
    <citation type="submission" date="2025-08" db="UniProtKB">
        <authorList>
            <consortium name="RefSeq"/>
        </authorList>
    </citation>
    <scope>IDENTIFICATION</scope>
    <source>
        <tissue evidence="2">Leaves</tissue>
    </source>
</reference>
<name>A0ABM4V3E2_COFAR</name>
<sequence>MNPFSTILEKNTLTGPNFIDWLRNLRIVLNSEKIGYILETLVPNPLPEGATELQQTTFRKWEEDDMQTRCYMLASMNNELQRQYEKMGTAKDILLHLQELYGEQSRIARYEISKELFRTRLTEEADVSVHVLKIINMIERLENLDFSMDANLQTDLILQSLPDSFA</sequence>
<dbReference type="Proteomes" id="UP001652660">
    <property type="component" value="Chromosome 7c"/>
</dbReference>
<evidence type="ECO:0000313" key="1">
    <source>
        <dbReference type="Proteomes" id="UP001652660"/>
    </source>
</evidence>
<proteinExistence type="predicted"/>
<accession>A0ABM4V3E2</accession>
<dbReference type="RefSeq" id="XP_071914057.1">
    <property type="nucleotide sequence ID" value="XM_072057956.1"/>
</dbReference>
<keyword evidence="1" id="KW-1185">Reference proteome</keyword>
<organism evidence="1 2">
    <name type="scientific">Coffea arabica</name>
    <name type="common">Arabian coffee</name>
    <dbReference type="NCBI Taxonomy" id="13443"/>
    <lineage>
        <taxon>Eukaryota</taxon>
        <taxon>Viridiplantae</taxon>
        <taxon>Streptophyta</taxon>
        <taxon>Embryophyta</taxon>
        <taxon>Tracheophyta</taxon>
        <taxon>Spermatophyta</taxon>
        <taxon>Magnoliopsida</taxon>
        <taxon>eudicotyledons</taxon>
        <taxon>Gunneridae</taxon>
        <taxon>Pentapetalae</taxon>
        <taxon>asterids</taxon>
        <taxon>lamiids</taxon>
        <taxon>Gentianales</taxon>
        <taxon>Rubiaceae</taxon>
        <taxon>Ixoroideae</taxon>
        <taxon>Gardenieae complex</taxon>
        <taxon>Bertiereae - Coffeeae clade</taxon>
        <taxon>Coffeeae</taxon>
        <taxon>Coffea</taxon>
    </lineage>
</organism>
<dbReference type="Pfam" id="PF14223">
    <property type="entry name" value="Retrotran_gag_2"/>
    <property type="match status" value="1"/>
</dbReference>